<proteinExistence type="predicted"/>
<gene>
    <name evidence="1" type="ORF">PECUL_23A034093</name>
</gene>
<reference evidence="1" key="1">
    <citation type="submission" date="2022-03" db="EMBL/GenBank/DDBJ databases">
        <authorList>
            <person name="Alioto T."/>
            <person name="Alioto T."/>
            <person name="Gomez Garrido J."/>
        </authorList>
    </citation>
    <scope>NUCLEOTIDE SEQUENCE</scope>
</reference>
<dbReference type="EMBL" id="OW240912">
    <property type="protein sequence ID" value="CAH2223018.1"/>
    <property type="molecule type" value="Genomic_DNA"/>
</dbReference>
<sequence length="114" mass="12962">RDRLSDFVSQPVQTSKPREIFFPHQDALLVSKEIQELMCKQAITEILTRTPGFGSNLFLVPKKGASVAPDFRVEIVISGERRRPLLMSRANFRRLHRLPNGGLGYPPRLPLIRA</sequence>
<evidence type="ECO:0000313" key="1">
    <source>
        <dbReference type="EMBL" id="CAH2223018.1"/>
    </source>
</evidence>
<keyword evidence="2" id="KW-1185">Reference proteome</keyword>
<protein>
    <submittedName>
        <fullName evidence="1">Uncharacterized protein</fullName>
    </submittedName>
</protein>
<dbReference type="AlphaFoldDB" id="A0AAD1R3Z7"/>
<evidence type="ECO:0000313" key="2">
    <source>
        <dbReference type="Proteomes" id="UP001295444"/>
    </source>
</evidence>
<feature type="non-terminal residue" evidence="1">
    <location>
        <position position="114"/>
    </location>
</feature>
<dbReference type="Proteomes" id="UP001295444">
    <property type="component" value="Chromosome 01"/>
</dbReference>
<accession>A0AAD1R3Z7</accession>
<name>A0AAD1R3Z7_PELCU</name>
<organism evidence="1 2">
    <name type="scientific">Pelobates cultripes</name>
    <name type="common">Western spadefoot toad</name>
    <dbReference type="NCBI Taxonomy" id="61616"/>
    <lineage>
        <taxon>Eukaryota</taxon>
        <taxon>Metazoa</taxon>
        <taxon>Chordata</taxon>
        <taxon>Craniata</taxon>
        <taxon>Vertebrata</taxon>
        <taxon>Euteleostomi</taxon>
        <taxon>Amphibia</taxon>
        <taxon>Batrachia</taxon>
        <taxon>Anura</taxon>
        <taxon>Pelobatoidea</taxon>
        <taxon>Pelobatidae</taxon>
        <taxon>Pelobates</taxon>
    </lineage>
</organism>
<feature type="non-terminal residue" evidence="1">
    <location>
        <position position="1"/>
    </location>
</feature>